<dbReference type="SUPFAM" id="SSF52047">
    <property type="entry name" value="RNI-like"/>
    <property type="match status" value="1"/>
</dbReference>
<dbReference type="InterPro" id="IPR055357">
    <property type="entry name" value="LRR_At1g61320_AtMIF1"/>
</dbReference>
<dbReference type="Gene3D" id="3.80.10.10">
    <property type="entry name" value="Ribonuclease Inhibitor"/>
    <property type="match status" value="1"/>
</dbReference>
<dbReference type="AlphaFoldDB" id="A0A484N215"/>
<evidence type="ECO:0000259" key="1">
    <source>
        <dbReference type="PROSITE" id="PS50181"/>
    </source>
</evidence>
<name>A0A484N215_9ASTE</name>
<dbReference type="InterPro" id="IPR032675">
    <property type="entry name" value="LRR_dom_sf"/>
</dbReference>
<dbReference type="PANTHER" id="PTHR31639:SF256">
    <property type="entry name" value="OS07G0242900 PROTEIN"/>
    <property type="match status" value="1"/>
</dbReference>
<accession>A0A484N215</accession>
<dbReference type="InterPro" id="IPR001810">
    <property type="entry name" value="F-box_dom"/>
</dbReference>
<dbReference type="Pfam" id="PF23622">
    <property type="entry name" value="LRR_At1g61320_AtMIF1"/>
    <property type="match status" value="1"/>
</dbReference>
<keyword evidence="3" id="KW-1185">Reference proteome</keyword>
<proteinExistence type="predicted"/>
<reference evidence="2 3" key="1">
    <citation type="submission" date="2018-04" db="EMBL/GenBank/DDBJ databases">
        <authorList>
            <person name="Vogel A."/>
        </authorList>
    </citation>
    <scope>NUCLEOTIDE SEQUENCE [LARGE SCALE GENOMIC DNA]</scope>
</reference>
<evidence type="ECO:0000313" key="3">
    <source>
        <dbReference type="Proteomes" id="UP000595140"/>
    </source>
</evidence>
<dbReference type="Proteomes" id="UP000595140">
    <property type="component" value="Unassembled WGS sequence"/>
</dbReference>
<organism evidence="2 3">
    <name type="scientific">Cuscuta campestris</name>
    <dbReference type="NCBI Taxonomy" id="132261"/>
    <lineage>
        <taxon>Eukaryota</taxon>
        <taxon>Viridiplantae</taxon>
        <taxon>Streptophyta</taxon>
        <taxon>Embryophyta</taxon>
        <taxon>Tracheophyta</taxon>
        <taxon>Spermatophyta</taxon>
        <taxon>Magnoliopsida</taxon>
        <taxon>eudicotyledons</taxon>
        <taxon>Gunneridae</taxon>
        <taxon>Pentapetalae</taxon>
        <taxon>asterids</taxon>
        <taxon>lamiids</taxon>
        <taxon>Solanales</taxon>
        <taxon>Convolvulaceae</taxon>
        <taxon>Cuscuteae</taxon>
        <taxon>Cuscuta</taxon>
        <taxon>Cuscuta subgen. Grammica</taxon>
        <taxon>Cuscuta sect. Cleistogrammica</taxon>
    </lineage>
</organism>
<dbReference type="PROSITE" id="PS50181">
    <property type="entry name" value="FBOX"/>
    <property type="match status" value="1"/>
</dbReference>
<dbReference type="InterPro" id="IPR036047">
    <property type="entry name" value="F-box-like_dom_sf"/>
</dbReference>
<dbReference type="SUPFAM" id="SSF81383">
    <property type="entry name" value="F-box domain"/>
    <property type="match status" value="1"/>
</dbReference>
<dbReference type="EMBL" id="OOIL02005599">
    <property type="protein sequence ID" value="VFQ95331.1"/>
    <property type="molecule type" value="Genomic_DNA"/>
</dbReference>
<sequence length="417" mass="47301">MSRSVVHQHHAGDGDRISQLPAEILDHIMGLLPIEQAAKTAVLSRVWRDVWSSLSRLCFDDNFFRIFPKKCPRGIKCVTIYSCFYVINNILLHHKGSIRKFVCLRSWPVTLDVRCESPATDKLLMLVTGQGVEEIKLCFVNGKYKLPDCIFSCSTLRILHLEWFYIEPQSSAGILPNATSLSFKCCDFGTRGLSSYVVDVLKLENLSFMYCTNLFHFNIGARNLYSLTINHCFSRKTGNFIPVNLNLSSISVLDIDSYSLQGFLGQYTSKGLSLQPFALNVERLKLSEFCFQDDARISAFVCLLCKCPKLSHLEIGFEDVVFTLAGDINKRVDSGLLEKLLSVVRTHKLLSSLKLSSFTGLRPQMHFIEEMLACLPSLEEVVIICLPHRFDWNKKCDIFEEISHFTGASHKAKIAYR</sequence>
<feature type="domain" description="F-box" evidence="1">
    <location>
        <begin position="14"/>
        <end position="67"/>
    </location>
</feature>
<dbReference type="OrthoDB" id="1282595at2759"/>
<evidence type="ECO:0000313" key="2">
    <source>
        <dbReference type="EMBL" id="VFQ95331.1"/>
    </source>
</evidence>
<protein>
    <recommendedName>
        <fullName evidence="1">F-box domain-containing protein</fullName>
    </recommendedName>
</protein>
<dbReference type="CDD" id="cd22160">
    <property type="entry name" value="F-box_AtFBL13-like"/>
    <property type="match status" value="1"/>
</dbReference>
<dbReference type="PANTHER" id="PTHR31639">
    <property type="entry name" value="F-BOX PROTEIN-LIKE"/>
    <property type="match status" value="1"/>
</dbReference>
<dbReference type="InterPro" id="IPR053781">
    <property type="entry name" value="F-box_AtFBL13-like"/>
</dbReference>
<dbReference type="Pfam" id="PF00646">
    <property type="entry name" value="F-box"/>
    <property type="match status" value="1"/>
</dbReference>
<gene>
    <name evidence="2" type="ORF">CCAM_LOCUS37107</name>
</gene>